<dbReference type="AlphaFoldDB" id="A0A143PN74"/>
<reference evidence="2" key="2">
    <citation type="submission" date="2016-04" db="EMBL/GenBank/DDBJ databases">
        <title>First Complete Genome Sequence of a Subdivision 6 Acidobacterium.</title>
        <authorList>
            <person name="Huang S."/>
            <person name="Vieira S."/>
            <person name="Bunk B."/>
            <person name="Riedel T."/>
            <person name="Sproeer C."/>
            <person name="Overmann J."/>
        </authorList>
    </citation>
    <scope>NUCLEOTIDE SEQUENCE [LARGE SCALE GENOMIC DNA]</scope>
    <source>
        <strain evidence="2">DSM 100886 HEG_-6_39</strain>
    </source>
</reference>
<reference evidence="1 2" key="1">
    <citation type="journal article" date="2016" name="Genome Announc.">
        <title>First Complete Genome Sequence of a Subdivision 6 Acidobacterium Strain.</title>
        <authorList>
            <person name="Huang S."/>
            <person name="Vieira S."/>
            <person name="Bunk B."/>
            <person name="Riedel T."/>
            <person name="Sproer C."/>
            <person name="Overmann J."/>
        </authorList>
    </citation>
    <scope>NUCLEOTIDE SEQUENCE [LARGE SCALE GENOMIC DNA]</scope>
    <source>
        <strain evidence="2">DSM 100886 HEG_-6_39</strain>
    </source>
</reference>
<accession>A0A143PN74</accession>
<evidence type="ECO:0000313" key="2">
    <source>
        <dbReference type="Proteomes" id="UP000076079"/>
    </source>
</evidence>
<dbReference type="Proteomes" id="UP000076079">
    <property type="component" value="Chromosome"/>
</dbReference>
<keyword evidence="2" id="KW-1185">Reference proteome</keyword>
<organism evidence="1 2">
    <name type="scientific">Luteitalea pratensis</name>
    <dbReference type="NCBI Taxonomy" id="1855912"/>
    <lineage>
        <taxon>Bacteria</taxon>
        <taxon>Pseudomonadati</taxon>
        <taxon>Acidobacteriota</taxon>
        <taxon>Vicinamibacteria</taxon>
        <taxon>Vicinamibacterales</taxon>
        <taxon>Vicinamibacteraceae</taxon>
        <taxon>Luteitalea</taxon>
    </lineage>
</organism>
<protein>
    <submittedName>
        <fullName evidence="1">Uncharacterized protein</fullName>
    </submittedName>
</protein>
<dbReference type="RefSeq" id="WP_234800427.1">
    <property type="nucleotide sequence ID" value="NZ_CP015136.1"/>
</dbReference>
<dbReference type="KEGG" id="abac:LuPra_03283"/>
<proteinExistence type="predicted"/>
<sequence>MPRSRPLLAGLFDYAGLFPPASLTLGETLTRYACHRASHDEWMLGRLVVPAADLDAVGTLSAQHLPTGNGAPPWRVSVLSADTGADVSRVDAFNQRHADPAHGAAVVDAIETRVSSADDIRALRAWATRGFDVYCEVPLGSELDPVLDAVAQAGLHAKLRTGGATPASTPGCDDVAAFLCGCVARGVVAKATAGLHHAVTGQHPAGPAPDAAHTTMLGYLNLVLAAGIAEGAGRSAVQSAEVSATVARLLSVTNIPSWIGHAQVDWRGPHGPIIEGPLEQFAVSGRALIRSIGTCSFEEPVEDARRIGLIA</sequence>
<dbReference type="PATRIC" id="fig|1813736.3.peg.3489"/>
<dbReference type="EMBL" id="CP015136">
    <property type="protein sequence ID" value="AMY10055.1"/>
    <property type="molecule type" value="Genomic_DNA"/>
</dbReference>
<evidence type="ECO:0000313" key="1">
    <source>
        <dbReference type="EMBL" id="AMY10055.1"/>
    </source>
</evidence>
<dbReference type="STRING" id="1855912.LuPra_03283"/>
<gene>
    <name evidence="1" type="ORF">LuPra_03283</name>
</gene>
<name>A0A143PN74_LUTPR</name>